<evidence type="ECO:0000256" key="6">
    <source>
        <dbReference type="ARBA" id="ARBA00023163"/>
    </source>
</evidence>
<accession>A0A0J6YN09</accession>
<dbReference type="InterPro" id="IPR032563">
    <property type="entry name" value="DAMP1_SANT-like"/>
</dbReference>
<keyword evidence="6" id="KW-0804">Transcription</keyword>
<evidence type="ECO:0000256" key="1">
    <source>
        <dbReference type="ARBA" id="ARBA00004123"/>
    </source>
</evidence>
<dbReference type="GO" id="GO:0000812">
    <property type="term" value="C:Swr1 complex"/>
    <property type="evidence" value="ECO:0007669"/>
    <property type="project" value="TreeGrafter"/>
</dbReference>
<dbReference type="EMBL" id="DS028097">
    <property type="protein sequence ID" value="KMP08318.1"/>
    <property type="molecule type" value="Genomic_DNA"/>
</dbReference>
<dbReference type="STRING" id="404692.A0A0J6YN09"/>
<evidence type="ECO:0000313" key="12">
    <source>
        <dbReference type="Proteomes" id="UP000054565"/>
    </source>
</evidence>
<feature type="region of interest" description="Disordered" evidence="9">
    <location>
        <begin position="420"/>
        <end position="492"/>
    </location>
</feature>
<feature type="compositionally biased region" description="Low complexity" evidence="9">
    <location>
        <begin position="423"/>
        <end position="442"/>
    </location>
</feature>
<dbReference type="InterPro" id="IPR001005">
    <property type="entry name" value="SANT/Myb"/>
</dbReference>
<sequence>MGWTTLAWRRPITSVRPAVQTLQTSSSSGSRAAIDQQLQHRPYRYKQTYLIVIVLDYNRTSLCRFYNTPDECRKGDARAFTATMAAADIRDMLDLPQESQPRPAKKQKVAEPKRPEGYNRELYALLGDKAPPIALTENKYKGRRKWASKLKVRPWEITSFTNAARTDDLVLRHWQRKAPPKNLAPSGEPTTAEAGDVNSLTERPETKPEEEYPFAKYNVKPQIPRRYTDAEYDKHLQSDLWSREETDYLMDLVEEFDLRWILIADRYDYQLKVPQSEGSSTALVAPSKRRTMEEMKSRYYTVAGKMLAIERPLSEMSQSEFTLYETMMKFNPERERQRKELAIVQFDRSKDEVQEEGLLLEELKRIVGNEQSFVDERKELYSRLEAPISTGNSAMYQSSHGLAQLLQSLLQADKNKKRRSLLGPEQGAPSPAGAAQSSAQSSRESRPETPAATTSQPVTKKGGAAAAAAAAAQQPAIRTLTPSEEAKYGVTRHDRLTSGVQFRNDKAQKLTQAKSNIQSQKIAAALTELDIPPRLFMPTEKVCKEFEKLIHSVNILLDMRKYAEKVEAEIRILEAAKEERERKEREKEEAQEAEGGETSAADGSNPVEIKGEGQKEETKLDAPDDGASSTKGPTGSSHKRSASVLSTMSEKSTKKQKK</sequence>
<keyword evidence="7" id="KW-0539">Nucleus</keyword>
<dbReference type="Pfam" id="PF16282">
    <property type="entry name" value="SANT_DAMP1_like"/>
    <property type="match status" value="1"/>
</dbReference>
<evidence type="ECO:0000256" key="2">
    <source>
        <dbReference type="ARBA" id="ARBA00006918"/>
    </source>
</evidence>
<comment type="subcellular location">
    <subcellularLocation>
        <location evidence="1">Nucleus</location>
    </subcellularLocation>
</comment>
<evidence type="ECO:0000256" key="9">
    <source>
        <dbReference type="SAM" id="MobiDB-lite"/>
    </source>
</evidence>
<evidence type="ECO:0000259" key="10">
    <source>
        <dbReference type="PROSITE" id="PS50090"/>
    </source>
</evidence>
<dbReference type="Gene3D" id="1.10.10.60">
    <property type="entry name" value="Homeodomain-like"/>
    <property type="match status" value="1"/>
</dbReference>
<dbReference type="InterPro" id="IPR027109">
    <property type="entry name" value="Swc4/Dmap1"/>
</dbReference>
<feature type="region of interest" description="Disordered" evidence="9">
    <location>
        <begin position="94"/>
        <end position="116"/>
    </location>
</feature>
<dbReference type="Proteomes" id="UP000054565">
    <property type="component" value="Unassembled WGS sequence"/>
</dbReference>
<feature type="compositionally biased region" description="Basic and acidic residues" evidence="9">
    <location>
        <begin position="609"/>
        <end position="622"/>
    </location>
</feature>
<dbReference type="OrthoDB" id="19740at2759"/>
<evidence type="ECO:0000313" key="11">
    <source>
        <dbReference type="EMBL" id="KMP08318.1"/>
    </source>
</evidence>
<feature type="region of interest" description="Disordered" evidence="9">
    <location>
        <begin position="578"/>
        <end position="658"/>
    </location>
</feature>
<reference evidence="12" key="1">
    <citation type="journal article" date="2010" name="Genome Res.">
        <title>Population genomic sequencing of Coccidioides fungi reveals recent hybridization and transposon control.</title>
        <authorList>
            <person name="Neafsey D.E."/>
            <person name="Barker B.M."/>
            <person name="Sharpton T.J."/>
            <person name="Stajich J.E."/>
            <person name="Park D.J."/>
            <person name="Whiston E."/>
            <person name="Hung C.-Y."/>
            <person name="McMahan C."/>
            <person name="White J."/>
            <person name="Sykes S."/>
            <person name="Heiman D."/>
            <person name="Young S."/>
            <person name="Zeng Q."/>
            <person name="Abouelleil A."/>
            <person name="Aftuck L."/>
            <person name="Bessette D."/>
            <person name="Brown A."/>
            <person name="FitzGerald M."/>
            <person name="Lui A."/>
            <person name="Macdonald J.P."/>
            <person name="Priest M."/>
            <person name="Orbach M.J."/>
            <person name="Galgiani J.N."/>
            <person name="Kirkland T.N."/>
            <person name="Cole G.T."/>
            <person name="Birren B.W."/>
            <person name="Henn M.R."/>
            <person name="Taylor J.W."/>
            <person name="Rounsley S.D."/>
        </authorList>
    </citation>
    <scope>NUCLEOTIDE SEQUENCE [LARGE SCALE GENOMIC DNA]</scope>
    <source>
        <strain evidence="12">RMSCC 2394</strain>
    </source>
</reference>
<name>A0A0J6YN09_COCIT</name>
<organism evidence="11 12">
    <name type="scientific">Coccidioides immitis RMSCC 2394</name>
    <dbReference type="NCBI Taxonomy" id="404692"/>
    <lineage>
        <taxon>Eukaryota</taxon>
        <taxon>Fungi</taxon>
        <taxon>Dikarya</taxon>
        <taxon>Ascomycota</taxon>
        <taxon>Pezizomycotina</taxon>
        <taxon>Eurotiomycetes</taxon>
        <taxon>Eurotiomycetidae</taxon>
        <taxon>Onygenales</taxon>
        <taxon>Onygenaceae</taxon>
        <taxon>Coccidioides</taxon>
    </lineage>
</organism>
<evidence type="ECO:0000256" key="4">
    <source>
        <dbReference type="ARBA" id="ARBA00022853"/>
    </source>
</evidence>
<dbReference type="PROSITE" id="PS50090">
    <property type="entry name" value="MYB_LIKE"/>
    <property type="match status" value="1"/>
</dbReference>
<gene>
    <name evidence="11" type="ORF">CIRG_07999</name>
</gene>
<comment type="similarity">
    <text evidence="2">Belongs to the SWC4 family.</text>
</comment>
<evidence type="ECO:0000256" key="8">
    <source>
        <dbReference type="ARBA" id="ARBA00025264"/>
    </source>
</evidence>
<dbReference type="PANTHER" id="PTHR12855">
    <property type="entry name" value="DNA METHYLTRANSFERASE 1-ASSOCIATED PROTEIN 1 FAMILY MEMBER"/>
    <property type="match status" value="1"/>
</dbReference>
<feature type="region of interest" description="Disordered" evidence="9">
    <location>
        <begin position="178"/>
        <end position="210"/>
    </location>
</feature>
<dbReference type="GO" id="GO:0006281">
    <property type="term" value="P:DNA repair"/>
    <property type="evidence" value="ECO:0007669"/>
    <property type="project" value="InterPro"/>
</dbReference>
<keyword evidence="5" id="KW-0805">Transcription regulation</keyword>
<evidence type="ECO:0000256" key="5">
    <source>
        <dbReference type="ARBA" id="ARBA00023015"/>
    </source>
</evidence>
<dbReference type="GO" id="GO:0006338">
    <property type="term" value="P:chromatin remodeling"/>
    <property type="evidence" value="ECO:0007669"/>
    <property type="project" value="InterPro"/>
</dbReference>
<dbReference type="GO" id="GO:0003714">
    <property type="term" value="F:transcription corepressor activity"/>
    <property type="evidence" value="ECO:0007669"/>
    <property type="project" value="TreeGrafter"/>
</dbReference>
<protein>
    <recommendedName>
        <fullName evidence="3">SWR1-complex protein 4</fullName>
    </recommendedName>
</protein>
<comment type="function">
    <text evidence="8">Component of the SWR1 complex which mediates the ATP-dependent exchange of histone H2A for the H2A variant HZT1 leading to transcriptional regulation of selected genes by chromatin remodeling. Component of the NuA4 histone acetyltransferase complex which is involved in transcriptional activation of selected genes principally by acetylation of nucleosomal histone H4 and H2A. The NuA4 complex is also involved in DNA repair.</text>
</comment>
<dbReference type="GO" id="GO:0035267">
    <property type="term" value="C:NuA4 histone acetyltransferase complex"/>
    <property type="evidence" value="ECO:0007669"/>
    <property type="project" value="InterPro"/>
</dbReference>
<proteinExistence type="inferred from homology"/>
<evidence type="ECO:0000256" key="7">
    <source>
        <dbReference type="ARBA" id="ARBA00023242"/>
    </source>
</evidence>
<evidence type="ECO:0000256" key="3">
    <source>
        <dbReference type="ARBA" id="ARBA00019132"/>
    </source>
</evidence>
<keyword evidence="4" id="KW-0156">Chromatin regulator</keyword>
<feature type="domain" description="Myb-like" evidence="10">
    <location>
        <begin position="233"/>
        <end position="303"/>
    </location>
</feature>
<dbReference type="PANTHER" id="PTHR12855:SF10">
    <property type="entry name" value="DNA METHYLTRANSFERASE 1-ASSOCIATED PROTEIN 1"/>
    <property type="match status" value="1"/>
</dbReference>
<dbReference type="AlphaFoldDB" id="A0A0J6YN09"/>
<feature type="compositionally biased region" description="Basic and acidic residues" evidence="9">
    <location>
        <begin position="578"/>
        <end position="590"/>
    </location>
</feature>
<feature type="compositionally biased region" description="Polar residues" evidence="9">
    <location>
        <begin position="627"/>
        <end position="636"/>
    </location>
</feature>
<dbReference type="GO" id="GO:0000122">
    <property type="term" value="P:negative regulation of transcription by RNA polymerase II"/>
    <property type="evidence" value="ECO:0007669"/>
    <property type="project" value="TreeGrafter"/>
</dbReference>